<reference evidence="4" key="1">
    <citation type="submission" date="2022-11" db="UniProtKB">
        <authorList>
            <consortium name="EnsemblMetazoa"/>
        </authorList>
    </citation>
    <scope>IDENTIFICATION</scope>
</reference>
<feature type="region of interest" description="Disordered" evidence="2">
    <location>
        <begin position="378"/>
        <end position="444"/>
    </location>
</feature>
<proteinExistence type="predicted"/>
<keyword evidence="5" id="KW-1185">Reference proteome</keyword>
<feature type="transmembrane region" description="Helical" evidence="3">
    <location>
        <begin position="1048"/>
        <end position="1065"/>
    </location>
</feature>
<feature type="compositionally biased region" description="Basic and acidic residues" evidence="2">
    <location>
        <begin position="186"/>
        <end position="198"/>
    </location>
</feature>
<sequence length="1408" mass="161136">MEAQKEDVLNPEETEVASKSTEEVPRAINTARAAPKKKGKKAKKKVSKDVAPSEAEEIFKPSKISKKKKAELPDNSPPTAELVAVREGSSTRISDEKTQDNVLEEKDENIDNKLIQESGNTIKNTSEENNIELDVINTDQNGDEKKDSEKESTSDEEVRVGSEKDGKDRDKNGEKEEIRRRPTLSELKDGSVDGESSHLTEGLDTVKEITTDDKYVKDETLKTESAVEVEKTEVVIEVERKISKDSLTSVKVIPKDKTDDVAVALPEEPEESEDKALQVKVEGKDKQETQELLNTSAVVEVQSESNEEKDAETTEQQEKPTEEMNQDISVALEVDPESDSKVKEENKTQDQVDDVDGKTKAFLEYEIDDELPWARYRSLDAPPNRAPIEEDDEWPQSEEEEDYEPPIDEKLPDIDEVMGTLDGGESELETSSPPPPVIQPQDKETQQKKIDALKLGLAEEKINSYLDDFEKRMEEEILMIGQISLEEVQEEERRLRDEHISYQQQEAKLQRERIQDIMAREERAKKYVMGKLKEKRKAILRREEHLMQQDRLIQNRIHRAFRRAENQLLKALKARKGEVKTMYGDLILADGQYGGSKGRRWKVDWNRTPQPIQIKMKCLRGVKDKLPSGRYVLMVSLYDRIGGHVLKWSNLKGQQWGGATLPLHHDGEFFNIEIKIDQSVFTVCPARPDVRPGMSLVFELFILRGSVTATDRVVGWGCFPICDGEFNIVEGKYKAPFLRGDMDPSIDKHEKIEELMAEDLENWLCNLYFEVVRLPRYMAGQKEYEVELQFTSGLVGYPSRTNIAEEFIDGEEPVYGSKSDLKSLNSPTSSRRPSRISMLGGSSFLGSTMDLKGETKDQLQGSTVDLQVEVPDFAAMPKRKLSLAVPDASTLRRSSIVSQRRMSAVSTSRRMSRPMTVHMSRKAVEADVSTDGSGTDYSDDEVLMLKKDDGFKPVKGQPGMFYKKHHNNPVDVYAKKMFTMLPKTPLLTRRKKKKKLTHTEELEQHSFSVQQQFSNKGHIYHRGREKMQYVGRQLMAELGLSQWRSREFWAMMLMIAFTWFLRLFTHYGGQWLYLTALRIPINKFEFLPYTVNLNYQNTLLHTEELIALVILGPFSNIIILCLMVIFAWSIQRLFGFFPNIFSRFIMAFGINTLLDPIWIVIVDSSLARYLNVGGDVPIGDAFKLYWHFDNYEKNGAVGIVLTIFLYIVTLFTSSTILYMYFLRLHNNGRLMDVYHRLHADEDDFFIPYDLEISNEELNFIAKKAEQWRGEEGERRKTAVYDYIWEEEQVDEAEMYDAKHNKTGHREITTHMSIHTLHLDGLRELYRHFLRLPDGAIVEVFNEINLAGMDEGIKQALIKGTSYQGMDNTQASRASLRNRSPSVAGSEVSFRRPSVLLEVPKNARSPSPV</sequence>
<feature type="compositionally biased region" description="Basic and acidic residues" evidence="2">
    <location>
        <begin position="306"/>
        <end position="322"/>
    </location>
</feature>
<evidence type="ECO:0000256" key="2">
    <source>
        <dbReference type="SAM" id="MobiDB-lite"/>
    </source>
</evidence>
<feature type="region of interest" description="Disordered" evidence="2">
    <location>
        <begin position="818"/>
        <end position="837"/>
    </location>
</feature>
<feature type="region of interest" description="Disordered" evidence="2">
    <location>
        <begin position="1368"/>
        <end position="1387"/>
    </location>
</feature>
<feature type="region of interest" description="Disordered" evidence="2">
    <location>
        <begin position="894"/>
        <end position="935"/>
    </location>
</feature>
<accession>A0A913WWU7</accession>
<dbReference type="PANTHER" id="PTHR33862">
    <property type="entry name" value="OROFACIAL CLEFT 1 CANDIDATE GENE 1 PROTEIN"/>
    <property type="match status" value="1"/>
</dbReference>
<feature type="transmembrane region" description="Helical" evidence="3">
    <location>
        <begin position="1105"/>
        <end position="1128"/>
    </location>
</feature>
<keyword evidence="1" id="KW-0175">Coiled coil</keyword>
<evidence type="ECO:0000313" key="5">
    <source>
        <dbReference type="Proteomes" id="UP000887567"/>
    </source>
</evidence>
<dbReference type="KEGG" id="epa:110234328"/>
<feature type="compositionally biased region" description="Acidic residues" evidence="2">
    <location>
        <begin position="389"/>
        <end position="406"/>
    </location>
</feature>
<keyword evidence="3" id="KW-1133">Transmembrane helix</keyword>
<feature type="compositionally biased region" description="Polar residues" evidence="2">
    <location>
        <begin position="1368"/>
        <end position="1382"/>
    </location>
</feature>
<feature type="compositionally biased region" description="Polar residues" evidence="2">
    <location>
        <begin position="115"/>
        <end position="128"/>
    </location>
</feature>
<feature type="transmembrane region" description="Helical" evidence="3">
    <location>
        <begin position="1196"/>
        <end position="1221"/>
    </location>
</feature>
<feature type="compositionally biased region" description="Basic and acidic residues" evidence="2">
    <location>
        <begin position="142"/>
        <end position="180"/>
    </location>
</feature>
<dbReference type="Proteomes" id="UP000887567">
    <property type="component" value="Unplaced"/>
</dbReference>
<protein>
    <submittedName>
        <fullName evidence="4">Uncharacterized protein</fullName>
    </submittedName>
</protein>
<feature type="coiled-coil region" evidence="1">
    <location>
        <begin position="485"/>
        <end position="524"/>
    </location>
</feature>
<evidence type="ECO:0000256" key="3">
    <source>
        <dbReference type="SAM" id="Phobius"/>
    </source>
</evidence>
<keyword evidence="3" id="KW-0812">Transmembrane</keyword>
<keyword evidence="3" id="KW-0472">Membrane</keyword>
<feature type="compositionally biased region" description="Low complexity" evidence="2">
    <location>
        <begin position="823"/>
        <end position="837"/>
    </location>
</feature>
<dbReference type="OMA" id="EVCVCCL"/>
<dbReference type="RefSeq" id="XP_020895358.1">
    <property type="nucleotide sequence ID" value="XM_021039699.2"/>
</dbReference>
<evidence type="ECO:0000313" key="4">
    <source>
        <dbReference type="EnsemblMetazoa" id="XP_020895358.1"/>
    </source>
</evidence>
<organism evidence="4 5">
    <name type="scientific">Exaiptasia diaphana</name>
    <name type="common">Tropical sea anemone</name>
    <name type="synonym">Aiptasia pulchella</name>
    <dbReference type="NCBI Taxonomy" id="2652724"/>
    <lineage>
        <taxon>Eukaryota</taxon>
        <taxon>Metazoa</taxon>
        <taxon>Cnidaria</taxon>
        <taxon>Anthozoa</taxon>
        <taxon>Hexacorallia</taxon>
        <taxon>Actiniaria</taxon>
        <taxon>Aiptasiidae</taxon>
        <taxon>Exaiptasia</taxon>
    </lineage>
</organism>
<feature type="region of interest" description="Disordered" evidence="2">
    <location>
        <begin position="299"/>
        <end position="355"/>
    </location>
</feature>
<feature type="region of interest" description="Disordered" evidence="2">
    <location>
        <begin position="1"/>
        <end position="206"/>
    </location>
</feature>
<feature type="compositionally biased region" description="Basic and acidic residues" evidence="2">
    <location>
        <begin position="338"/>
        <end position="355"/>
    </location>
</feature>
<dbReference type="OrthoDB" id="347244at2759"/>
<dbReference type="GeneID" id="110234328"/>
<dbReference type="InterPro" id="IPR031390">
    <property type="entry name" value="OFCC1"/>
</dbReference>
<evidence type="ECO:0000256" key="1">
    <source>
        <dbReference type="SAM" id="Coils"/>
    </source>
</evidence>
<dbReference type="PANTHER" id="PTHR33862:SF3">
    <property type="entry name" value="OROFACIAL CLEFT 1 CANDIDATE GENE 1 PROTEIN"/>
    <property type="match status" value="1"/>
</dbReference>
<feature type="compositionally biased region" description="Polar residues" evidence="2">
    <location>
        <begin position="894"/>
        <end position="909"/>
    </location>
</feature>
<dbReference type="EnsemblMetazoa" id="XM_021039699.2">
    <property type="protein sequence ID" value="XP_020895358.1"/>
    <property type="gene ID" value="LOC110234328"/>
</dbReference>
<feature type="transmembrane region" description="Helical" evidence="3">
    <location>
        <begin position="1140"/>
        <end position="1161"/>
    </location>
</feature>
<feature type="compositionally biased region" description="Basic residues" evidence="2">
    <location>
        <begin position="34"/>
        <end position="46"/>
    </location>
</feature>
<name>A0A913WWU7_EXADI</name>